<dbReference type="Proteomes" id="UP000274211">
    <property type="component" value="Unassembled WGS sequence"/>
</dbReference>
<dbReference type="GO" id="GO:0016874">
    <property type="term" value="F:ligase activity"/>
    <property type="evidence" value="ECO:0007669"/>
    <property type="project" value="UniProtKB-KW"/>
</dbReference>
<dbReference type="SUPFAM" id="SSF54637">
    <property type="entry name" value="Thioesterase/thiol ester dehydrase-isomerase"/>
    <property type="match status" value="1"/>
</dbReference>
<keyword evidence="4" id="KW-1185">Reference proteome</keyword>
<dbReference type="Gene3D" id="3.10.129.10">
    <property type="entry name" value="Hotdog Thioesterase"/>
    <property type="match status" value="1"/>
</dbReference>
<gene>
    <name evidence="3" type="ORF">DOL88_02860</name>
</gene>
<proteinExistence type="predicted"/>
<evidence type="ECO:0000259" key="1">
    <source>
        <dbReference type="Pfam" id="PF00501"/>
    </source>
</evidence>
<dbReference type="Gene3D" id="3.30.300.30">
    <property type="match status" value="1"/>
</dbReference>
<accession>A0ABX9VW34</accession>
<dbReference type="Pfam" id="PF22818">
    <property type="entry name" value="ApeI-like"/>
    <property type="match status" value="1"/>
</dbReference>
<feature type="domain" description="ApeI dehydratase-like" evidence="2">
    <location>
        <begin position="450"/>
        <end position="548"/>
    </location>
</feature>
<feature type="domain" description="AMP-dependent synthetase/ligase" evidence="1">
    <location>
        <begin position="14"/>
        <end position="280"/>
    </location>
</feature>
<sequence>MMSNYTANSLIAHDPQWRYVDFEQKAHQISAELQQRQVRAIAVWLEDGAKLACTLLGAWNANVRVLFPPNFTSESVEWVNSNADLWLTDSEINQPSAEDFEHFGAQQEMQKHPQNRPLFDYTNQTEIWLKTSGSTGEAKTIIKTAEQMWLGAEALTIALPLRAGNDITALSTVSIQHIYGLTVHIMMSLVNGWQIGRKQQFYPECIIAEAQKAEQVVVVSSPAMLTRIDWFNTTMPKSLAGVISSGGALPEETSEQMRKLLQQPVIEIYGSTETGPIAIRDNIHLWQTLPNSQLGSDEHGALWIEGVWLSHREQTADVVEFTDGGFRLLGRSDRIVKIGDKRTSLAGIEGKLMQHPWVDDCYIAQHPEQARLAAWVGLTAQGIDALRGHGRRYLVEQLKTHLSATQDKTAIPRFWRFTDKLPRNSQSKINKQEFNRTCLEPQRDPIWFTQQQNEHHYHATGKVPLDLIYLKDHFANFPLVPGVIELQWINEKTSEFLAQDVGFCRIDKLKFQKFLRPNDEFELSLTLNGQGDKVTFQLKVEGEICCSGVAVLSDAQSFK</sequence>
<comment type="caution">
    <text evidence="3">The sequence shown here is derived from an EMBL/GenBank/DDBJ whole genome shotgun (WGS) entry which is preliminary data.</text>
</comment>
<dbReference type="Gene3D" id="3.40.50.12780">
    <property type="entry name" value="N-terminal domain of ligase-like"/>
    <property type="match status" value="1"/>
</dbReference>
<reference evidence="3 4" key="1">
    <citation type="journal article" date="2019" name="J. Oral Microbiol.">
        <title>Role of OmpA1 and OmpA2 in Aggregatibacter actinomycetemcomitans and Aggregatibacter aphrophilus serum resistance.</title>
        <authorList>
            <person name="Lindholm M."/>
            <person name="Min Aung K."/>
            <person name="Nyunt Wai S."/>
            <person name="Oscarsson J."/>
        </authorList>
    </citation>
    <scope>NUCLEOTIDE SEQUENCE [LARGE SCALE GENOMIC DNA]</scope>
    <source>
        <strain evidence="3 4">HK83</strain>
    </source>
</reference>
<dbReference type="PANTHER" id="PTHR43767">
    <property type="entry name" value="LONG-CHAIN-FATTY-ACID--COA LIGASE"/>
    <property type="match status" value="1"/>
</dbReference>
<dbReference type="InterPro" id="IPR054545">
    <property type="entry name" value="ApeI-like"/>
</dbReference>
<name>A0ABX9VW34_AGGAP</name>
<dbReference type="InterPro" id="IPR000873">
    <property type="entry name" value="AMP-dep_synth/lig_dom"/>
</dbReference>
<keyword evidence="3" id="KW-0436">Ligase</keyword>
<dbReference type="Pfam" id="PF00501">
    <property type="entry name" value="AMP-binding"/>
    <property type="match status" value="1"/>
</dbReference>
<evidence type="ECO:0000259" key="2">
    <source>
        <dbReference type="Pfam" id="PF22818"/>
    </source>
</evidence>
<organism evidence="3 4">
    <name type="scientific">Aggregatibacter aphrophilus</name>
    <name type="common">Haemophilus aphrophilus</name>
    <dbReference type="NCBI Taxonomy" id="732"/>
    <lineage>
        <taxon>Bacteria</taxon>
        <taxon>Pseudomonadati</taxon>
        <taxon>Pseudomonadota</taxon>
        <taxon>Gammaproteobacteria</taxon>
        <taxon>Pasteurellales</taxon>
        <taxon>Pasteurellaceae</taxon>
        <taxon>Aggregatibacter</taxon>
    </lineage>
</organism>
<dbReference type="InterPro" id="IPR050237">
    <property type="entry name" value="ATP-dep_AMP-bd_enzyme"/>
</dbReference>
<evidence type="ECO:0000313" key="4">
    <source>
        <dbReference type="Proteomes" id="UP000274211"/>
    </source>
</evidence>
<dbReference type="InterPro" id="IPR029069">
    <property type="entry name" value="HotDog_dom_sf"/>
</dbReference>
<dbReference type="SUPFAM" id="SSF56801">
    <property type="entry name" value="Acetyl-CoA synthetase-like"/>
    <property type="match status" value="1"/>
</dbReference>
<dbReference type="InterPro" id="IPR045851">
    <property type="entry name" value="AMP-bd_C_sf"/>
</dbReference>
<dbReference type="PANTHER" id="PTHR43767:SF10">
    <property type="entry name" value="SURFACTIN SYNTHASE SUBUNIT 1"/>
    <property type="match status" value="1"/>
</dbReference>
<evidence type="ECO:0000313" key="3">
    <source>
        <dbReference type="EMBL" id="RMW89723.1"/>
    </source>
</evidence>
<dbReference type="EMBL" id="QMGS01000036">
    <property type="protein sequence ID" value="RMW89723.1"/>
    <property type="molecule type" value="Genomic_DNA"/>
</dbReference>
<protein>
    <submittedName>
        <fullName evidence="3">Long-chain fatty acid--CoA ligase</fullName>
    </submittedName>
</protein>
<dbReference type="InterPro" id="IPR042099">
    <property type="entry name" value="ANL_N_sf"/>
</dbReference>